<keyword evidence="4 6" id="KW-0472">Membrane</keyword>
<dbReference type="PANTHER" id="PTHR37422:SF13">
    <property type="entry name" value="LIPOPOLYSACCHARIDE BIOSYNTHESIS PROTEIN PA4999-RELATED"/>
    <property type="match status" value="1"/>
</dbReference>
<dbReference type="InterPro" id="IPR051533">
    <property type="entry name" value="WaaL-like"/>
</dbReference>
<sequence>MTSRLLVRSAPSPRPTAGLIVVRPALLLAVFALALALPQTAVLAGVGGALTPARLVACAALGWWLLARLVGGLGLRTSRNRVRGAAMLFLVLLAAAHAGASAGGIPTELFAASDRHVVLILLAFGVLLLACDGLADQRSVRVVLAALVLGTAASAAVAVIHFGLGVDLRPVLVPPGLELQGLWDADLARGGLLRAMGLANHPIELAGLCALVLPPALYLSWYARRRLVWRCCCVLLVFGALTTISRTALLGIAVVAVLLLPVLGLLRWTLLGTALAALLGVAVLYRPRLGAVLHRTVLGSPTDNSVQARLNDYAYVSDRLAAAPLSGQGFGTYLAPPQPYLDNQYLLTSVESGLPGVVGLVALLTAAMTAAWATWRRPERPSSREGDAGSSSGRPAIGGPGRPGGSERAAAGWAVLASTVVGALCLGTFDALAFPQFLGSFFLLIGVAGALLASRHDSNSMTGGLSDAR</sequence>
<evidence type="ECO:0000256" key="3">
    <source>
        <dbReference type="ARBA" id="ARBA00022989"/>
    </source>
</evidence>
<feature type="transmembrane region" description="Helical" evidence="6">
    <location>
        <begin position="356"/>
        <end position="375"/>
    </location>
</feature>
<feature type="transmembrane region" description="Helical" evidence="6">
    <location>
        <begin position="203"/>
        <end position="221"/>
    </location>
</feature>
<keyword evidence="3 6" id="KW-1133">Transmembrane helix</keyword>
<evidence type="ECO:0000259" key="7">
    <source>
        <dbReference type="Pfam" id="PF04932"/>
    </source>
</evidence>
<evidence type="ECO:0000256" key="4">
    <source>
        <dbReference type="ARBA" id="ARBA00023136"/>
    </source>
</evidence>
<feature type="domain" description="O-antigen ligase-related" evidence="7">
    <location>
        <begin position="232"/>
        <end position="360"/>
    </location>
</feature>
<dbReference type="OrthoDB" id="5243524at2"/>
<evidence type="ECO:0000256" key="6">
    <source>
        <dbReference type="SAM" id="Phobius"/>
    </source>
</evidence>
<evidence type="ECO:0000256" key="5">
    <source>
        <dbReference type="SAM" id="MobiDB-lite"/>
    </source>
</evidence>
<feature type="transmembrane region" description="Helical" evidence="6">
    <location>
        <begin position="233"/>
        <end position="259"/>
    </location>
</feature>
<proteinExistence type="predicted"/>
<dbReference type="Pfam" id="PF04932">
    <property type="entry name" value="Wzy_C"/>
    <property type="match status" value="1"/>
</dbReference>
<feature type="transmembrane region" description="Helical" evidence="6">
    <location>
        <begin position="54"/>
        <end position="75"/>
    </location>
</feature>
<gene>
    <name evidence="8" type="ORF">AHOG_26565</name>
</gene>
<dbReference type="KEGG" id="ahg:AHOG_26565"/>
<feature type="transmembrane region" description="Helical" evidence="6">
    <location>
        <begin position="117"/>
        <end position="135"/>
    </location>
</feature>
<keyword evidence="9" id="KW-1185">Reference proteome</keyword>
<feature type="transmembrane region" description="Helical" evidence="6">
    <location>
        <begin position="142"/>
        <end position="164"/>
    </location>
</feature>
<organism evidence="8 9">
    <name type="scientific">Actinoalloteichus hoggarensis</name>
    <dbReference type="NCBI Taxonomy" id="1470176"/>
    <lineage>
        <taxon>Bacteria</taxon>
        <taxon>Bacillati</taxon>
        <taxon>Actinomycetota</taxon>
        <taxon>Actinomycetes</taxon>
        <taxon>Pseudonocardiales</taxon>
        <taxon>Pseudonocardiaceae</taxon>
        <taxon>Actinoalloteichus</taxon>
    </lineage>
</organism>
<evidence type="ECO:0000256" key="2">
    <source>
        <dbReference type="ARBA" id="ARBA00022692"/>
    </source>
</evidence>
<evidence type="ECO:0000256" key="1">
    <source>
        <dbReference type="ARBA" id="ARBA00004141"/>
    </source>
</evidence>
<protein>
    <recommendedName>
        <fullName evidence="7">O-antigen ligase-related domain-containing protein</fullName>
    </recommendedName>
</protein>
<dbReference type="Proteomes" id="UP000204221">
    <property type="component" value="Chromosome"/>
</dbReference>
<reference evidence="8 9" key="1">
    <citation type="submission" date="2017-07" db="EMBL/GenBank/DDBJ databases">
        <title>Complete genome sequence of Actinoalloteichus hoggarensis DSM 45943, type strain of Actinoalloteichus hoggarensis.</title>
        <authorList>
            <person name="Ruckert C."/>
            <person name="Nouioui I."/>
            <person name="Willmese J."/>
            <person name="van Wezel G."/>
            <person name="Klenk H.-P."/>
            <person name="Kalinowski J."/>
            <person name="Zotchev S.B."/>
        </authorList>
    </citation>
    <scope>NUCLEOTIDE SEQUENCE [LARGE SCALE GENOMIC DNA]</scope>
    <source>
        <strain evidence="8 9">DSM 45943</strain>
    </source>
</reference>
<evidence type="ECO:0000313" key="8">
    <source>
        <dbReference type="EMBL" id="ASO22915.1"/>
    </source>
</evidence>
<feature type="region of interest" description="Disordered" evidence="5">
    <location>
        <begin position="375"/>
        <end position="405"/>
    </location>
</feature>
<dbReference type="AlphaFoldDB" id="A0A221WAM4"/>
<dbReference type="RefSeq" id="WP_093943776.1">
    <property type="nucleotide sequence ID" value="NZ_CP022521.1"/>
</dbReference>
<dbReference type="EMBL" id="CP022521">
    <property type="protein sequence ID" value="ASO22915.1"/>
    <property type="molecule type" value="Genomic_DNA"/>
</dbReference>
<feature type="transmembrane region" description="Helical" evidence="6">
    <location>
        <begin position="265"/>
        <end position="285"/>
    </location>
</feature>
<dbReference type="GO" id="GO:0016020">
    <property type="term" value="C:membrane"/>
    <property type="evidence" value="ECO:0007669"/>
    <property type="project" value="UniProtKB-SubCell"/>
</dbReference>
<keyword evidence="2 6" id="KW-0812">Transmembrane</keyword>
<dbReference type="PANTHER" id="PTHR37422">
    <property type="entry name" value="TEICHURONIC ACID BIOSYNTHESIS PROTEIN TUAE"/>
    <property type="match status" value="1"/>
</dbReference>
<dbReference type="InterPro" id="IPR007016">
    <property type="entry name" value="O-antigen_ligase-rel_domated"/>
</dbReference>
<feature type="compositionally biased region" description="Basic and acidic residues" evidence="5">
    <location>
        <begin position="376"/>
        <end position="387"/>
    </location>
</feature>
<feature type="transmembrane region" description="Helical" evidence="6">
    <location>
        <begin position="435"/>
        <end position="453"/>
    </location>
</feature>
<accession>A0A221WAM4</accession>
<comment type="subcellular location">
    <subcellularLocation>
        <location evidence="1">Membrane</location>
        <topology evidence="1">Multi-pass membrane protein</topology>
    </subcellularLocation>
</comment>
<evidence type="ECO:0000313" key="9">
    <source>
        <dbReference type="Proteomes" id="UP000204221"/>
    </source>
</evidence>
<name>A0A221WAM4_9PSEU</name>
<feature type="transmembrane region" description="Helical" evidence="6">
    <location>
        <begin position="87"/>
        <end position="105"/>
    </location>
</feature>